<evidence type="ECO:0000313" key="1">
    <source>
        <dbReference type="EMBL" id="AEG97873.1"/>
    </source>
</evidence>
<protein>
    <submittedName>
        <fullName evidence="1">Uncharacterized protein</fullName>
    </submittedName>
</protein>
<keyword evidence="2" id="KW-1185">Reference proteome</keyword>
<name>A0A0H3FQI5_KLEAK</name>
<dbReference type="HOGENOM" id="CLU_2915174_0_0_6"/>
<dbReference type="Proteomes" id="UP000008881">
    <property type="component" value="Chromosome"/>
</dbReference>
<evidence type="ECO:0000313" key="2">
    <source>
        <dbReference type="Proteomes" id="UP000008881"/>
    </source>
</evidence>
<sequence>MKNIASPRSGMKRIFIFRLCFNEITADILAMAKYRQGHLTDIFRNKLIIKTMLLYPIVAFQ</sequence>
<reference evidence="1 2" key="1">
    <citation type="journal article" date="2012" name="J. Bacteriol.">
        <title>Complete genome sequence of Enterobacter aerogenes KCTC 2190.</title>
        <authorList>
            <person name="Shin S.H."/>
            <person name="Kim S."/>
            <person name="Kim J.Y."/>
            <person name="Lee S."/>
            <person name="Um Y."/>
            <person name="Oh M.K."/>
            <person name="Kim Y.R."/>
            <person name="Lee J."/>
            <person name="Yang K.S."/>
        </authorList>
    </citation>
    <scope>NUCLEOTIDE SEQUENCE [LARGE SCALE GENOMIC DNA]</scope>
    <source>
        <strain evidence="1 2">KCTC 2190</strain>
    </source>
</reference>
<dbReference type="KEGG" id="eae:EAE_14800"/>
<accession>A0A0H3FQI5</accession>
<dbReference type="AlphaFoldDB" id="A0A0H3FQI5"/>
<organism evidence="1 2">
    <name type="scientific">Klebsiella aerogenes (strain ATCC 13048 / DSM 30053 / CCUG 1429 / JCM 1235 / KCTC 2190 / NBRC 13534 / NCIMB 10102 / NCTC 10006 / CDC 819-56)</name>
    <name type="common">Enterobacter aerogenes</name>
    <dbReference type="NCBI Taxonomy" id="1028307"/>
    <lineage>
        <taxon>Bacteria</taxon>
        <taxon>Pseudomonadati</taxon>
        <taxon>Pseudomonadota</taxon>
        <taxon>Gammaproteobacteria</taxon>
        <taxon>Enterobacterales</taxon>
        <taxon>Enterobacteriaceae</taxon>
        <taxon>Klebsiella/Raoultella group</taxon>
        <taxon>Klebsiella</taxon>
    </lineage>
</organism>
<gene>
    <name evidence="1" type="ordered locus">EAE_14800</name>
</gene>
<proteinExistence type="predicted"/>
<dbReference type="EMBL" id="CP002824">
    <property type="protein sequence ID" value="AEG97873.1"/>
    <property type="molecule type" value="Genomic_DNA"/>
</dbReference>